<dbReference type="EMBL" id="JABFAD010000013">
    <property type="protein sequence ID" value="MBA0815458.1"/>
    <property type="molecule type" value="Genomic_DNA"/>
</dbReference>
<keyword evidence="4" id="KW-1185">Reference proteome</keyword>
<evidence type="ECO:0000256" key="2">
    <source>
        <dbReference type="SAM" id="Phobius"/>
    </source>
</evidence>
<dbReference type="PANTHER" id="PTHR34054">
    <property type="entry name" value="EXPRESSED PROTEIN"/>
    <property type="match status" value="1"/>
</dbReference>
<feature type="non-terminal residue" evidence="3">
    <location>
        <position position="1"/>
    </location>
</feature>
<keyword evidence="2" id="KW-0472">Membrane</keyword>
<reference evidence="3 4" key="1">
    <citation type="journal article" date="2019" name="Genome Biol. Evol.">
        <title>Insights into the evolution of the New World diploid cottons (Gossypium, subgenus Houzingenia) based on genome sequencing.</title>
        <authorList>
            <person name="Grover C.E."/>
            <person name="Arick M.A. 2nd"/>
            <person name="Thrash A."/>
            <person name="Conover J.L."/>
            <person name="Sanders W.S."/>
            <person name="Peterson D.G."/>
            <person name="Frelichowski J.E."/>
            <person name="Scheffler J.A."/>
            <person name="Scheffler B.E."/>
            <person name="Wendel J.F."/>
        </authorList>
    </citation>
    <scope>NUCLEOTIDE SEQUENCE [LARGE SCALE GENOMIC DNA]</scope>
    <source>
        <strain evidence="3">0</strain>
        <tissue evidence="3">Leaf</tissue>
    </source>
</reference>
<protein>
    <recommendedName>
        <fullName evidence="5">Membrane lipoprotein</fullName>
    </recommendedName>
</protein>
<evidence type="ECO:0000256" key="1">
    <source>
        <dbReference type="SAM" id="MobiDB-lite"/>
    </source>
</evidence>
<dbReference type="PANTHER" id="PTHR34054:SF2">
    <property type="entry name" value="EXPRESSED PROTEIN"/>
    <property type="match status" value="1"/>
</dbReference>
<comment type="caution">
    <text evidence="3">The sequence shown here is derived from an EMBL/GenBank/DDBJ whole genome shotgun (WGS) entry which is preliminary data.</text>
</comment>
<evidence type="ECO:0008006" key="5">
    <source>
        <dbReference type="Google" id="ProtNLM"/>
    </source>
</evidence>
<sequence length="273" mass="31214">MKSLSSVGIGLSIAFASLLLALVGELYYLLWWKKRLTSRRDFFYMFCLKTSSSSSPTTTNEDDVHHHNNLHSNKDGMLKPFDDHHHHHHPELMRPTPRFLFTIAEETKEDLELEEGKSKGKFGSRDMSVETPFLTPLASPPFLTPPHTPTVDEPIQQQGFDPLFEATTDAEFNKLRSSPPPKFKFLQEAEEKLHKRLLMVDEDNDGNNNGGFDEENGEMTPPSRYLKDEEDESFITIIVNNNHSHQQIEDEFGWTARLSVLSVKIAMTVRLST</sequence>
<accession>A0A7J9I0Q0</accession>
<evidence type="ECO:0000313" key="3">
    <source>
        <dbReference type="EMBL" id="MBA0815458.1"/>
    </source>
</evidence>
<dbReference type="AlphaFoldDB" id="A0A7J9I0Q0"/>
<feature type="compositionally biased region" description="Basic and acidic residues" evidence="1">
    <location>
        <begin position="62"/>
        <end position="84"/>
    </location>
</feature>
<organism evidence="3 4">
    <name type="scientific">Gossypium harknessii</name>
    <dbReference type="NCBI Taxonomy" id="34285"/>
    <lineage>
        <taxon>Eukaryota</taxon>
        <taxon>Viridiplantae</taxon>
        <taxon>Streptophyta</taxon>
        <taxon>Embryophyta</taxon>
        <taxon>Tracheophyta</taxon>
        <taxon>Spermatophyta</taxon>
        <taxon>Magnoliopsida</taxon>
        <taxon>eudicotyledons</taxon>
        <taxon>Gunneridae</taxon>
        <taxon>Pentapetalae</taxon>
        <taxon>rosids</taxon>
        <taxon>malvids</taxon>
        <taxon>Malvales</taxon>
        <taxon>Malvaceae</taxon>
        <taxon>Malvoideae</taxon>
        <taxon>Gossypium</taxon>
    </lineage>
</organism>
<keyword evidence="2" id="KW-1133">Transmembrane helix</keyword>
<proteinExistence type="predicted"/>
<keyword evidence="2" id="KW-0812">Transmembrane</keyword>
<name>A0A7J9I0Q0_9ROSI</name>
<feature type="transmembrane region" description="Helical" evidence="2">
    <location>
        <begin position="6"/>
        <end position="30"/>
    </location>
</feature>
<feature type="region of interest" description="Disordered" evidence="1">
    <location>
        <begin position="201"/>
        <end position="220"/>
    </location>
</feature>
<gene>
    <name evidence="3" type="ORF">Gohar_000227</name>
</gene>
<feature type="region of interest" description="Disordered" evidence="1">
    <location>
        <begin position="51"/>
        <end position="90"/>
    </location>
</feature>
<dbReference type="Proteomes" id="UP000593560">
    <property type="component" value="Unassembled WGS sequence"/>
</dbReference>
<dbReference type="InterPro" id="IPR045884">
    <property type="entry name" value="At5g59350-like"/>
</dbReference>
<evidence type="ECO:0000313" key="4">
    <source>
        <dbReference type="Proteomes" id="UP000593560"/>
    </source>
</evidence>
<dbReference type="OrthoDB" id="1707227at2759"/>